<sequence>MPSIKNIYKEMENDLNIKKDFTNGNLEYLTNQGVLLINQVLTVESHKPGSHWKQGWEKFSANVIEKISSDEENIVFIL</sequence>
<dbReference type="PANTHER" id="PTHR11264">
    <property type="entry name" value="URACIL-DNA GLYCOSYLASE"/>
    <property type="match status" value="1"/>
</dbReference>
<dbReference type="Gene3D" id="3.40.470.10">
    <property type="entry name" value="Uracil-DNA glycosylase-like domain"/>
    <property type="match status" value="1"/>
</dbReference>
<protein>
    <submittedName>
        <fullName evidence="1">Uracil-DNA glycosylase</fullName>
        <ecNumber evidence="1">3.2.2.-</ecNumber>
    </submittedName>
</protein>
<reference evidence="1" key="1">
    <citation type="submission" date="2010-07" db="EMBL/GenBank/DDBJ databases">
        <authorList>
            <consortium name="CONSOLIDER consortium CSD2007-00005"/>
            <person name="Guazzaroni M.-E."/>
            <person name="Richter M."/>
            <person name="Garcia-Salamanca A."/>
            <person name="Yarza P."/>
            <person name="Ferrer M."/>
        </authorList>
    </citation>
    <scope>NUCLEOTIDE SEQUENCE</scope>
</reference>
<proteinExistence type="predicted"/>
<evidence type="ECO:0000313" key="1">
    <source>
        <dbReference type="EMBL" id="EFK95328.1"/>
    </source>
</evidence>
<reference evidence="1" key="2">
    <citation type="journal article" date="2011" name="Microb. Ecol.">
        <title>Taxonomic and Functional Metagenomic Profiling of the Microbial Community in the Anoxic Sediment of a Sub-saline Shallow Lake (Laguna de Carrizo, Central Spain).</title>
        <authorList>
            <person name="Ferrer M."/>
            <person name="Guazzaroni M.E."/>
            <person name="Richter M."/>
            <person name="Garcia-Salamanca A."/>
            <person name="Yarza P."/>
            <person name="Suarez-Suarez A."/>
            <person name="Solano J."/>
            <person name="Alcaide M."/>
            <person name="van Dillewijn P."/>
            <person name="Molina-Henares M.A."/>
            <person name="Lopez-Cortes N."/>
            <person name="Al-Ramahi Y."/>
            <person name="Guerrero C."/>
            <person name="Acosta A."/>
            <person name="de Eugenio L.I."/>
            <person name="Martinez V."/>
            <person name="Marques S."/>
            <person name="Rojo F."/>
            <person name="Santero E."/>
            <person name="Genilloud O."/>
            <person name="Perez-Perez J."/>
            <person name="Rossello-Mora R."/>
            <person name="Ramos J.L."/>
        </authorList>
    </citation>
    <scope>NUCLEOTIDE SEQUENCE</scope>
</reference>
<dbReference type="EMBL" id="ADZX01000808">
    <property type="protein sequence ID" value="EFK95328.1"/>
    <property type="molecule type" value="Genomic_DNA"/>
</dbReference>
<keyword evidence="1" id="KW-0378">Hydrolase</keyword>
<name>D9PM98_9ZZZZ</name>
<keyword evidence="1" id="KW-0326">Glycosidase</keyword>
<accession>D9PM98</accession>
<dbReference type="GO" id="GO:0004844">
    <property type="term" value="F:uracil DNA N-glycosylase activity"/>
    <property type="evidence" value="ECO:0007669"/>
    <property type="project" value="InterPro"/>
</dbReference>
<gene>
    <name evidence="1" type="primary">ung</name>
    <name evidence="1" type="ORF">LDC_2676</name>
</gene>
<dbReference type="PANTHER" id="PTHR11264:SF0">
    <property type="entry name" value="URACIL-DNA GLYCOSYLASE"/>
    <property type="match status" value="1"/>
</dbReference>
<dbReference type="SUPFAM" id="SSF52141">
    <property type="entry name" value="Uracil-DNA glycosylase-like"/>
    <property type="match status" value="1"/>
</dbReference>
<organism evidence="1">
    <name type="scientific">sediment metagenome</name>
    <dbReference type="NCBI Taxonomy" id="749907"/>
    <lineage>
        <taxon>unclassified sequences</taxon>
        <taxon>metagenomes</taxon>
        <taxon>ecological metagenomes</taxon>
    </lineage>
</organism>
<dbReference type="GO" id="GO:0097510">
    <property type="term" value="P:base-excision repair, AP site formation via deaminated base removal"/>
    <property type="evidence" value="ECO:0007669"/>
    <property type="project" value="TreeGrafter"/>
</dbReference>
<dbReference type="EC" id="3.2.2.-" evidence="1"/>
<dbReference type="InterPro" id="IPR002043">
    <property type="entry name" value="UDG_fam1"/>
</dbReference>
<comment type="caution">
    <text evidence="1">The sequence shown here is derived from an EMBL/GenBank/DDBJ whole genome shotgun (WGS) entry which is preliminary data.</text>
</comment>
<dbReference type="AlphaFoldDB" id="D9PM98"/>
<dbReference type="InterPro" id="IPR036895">
    <property type="entry name" value="Uracil-DNA_glycosylase-like_sf"/>
</dbReference>